<proteinExistence type="predicted"/>
<feature type="region of interest" description="Disordered" evidence="1">
    <location>
        <begin position="38"/>
        <end position="57"/>
    </location>
</feature>
<protein>
    <submittedName>
        <fullName evidence="2">Uncharacterized protein</fullName>
    </submittedName>
</protein>
<name>A0AAE4GAT7_9BURK</name>
<comment type="caution">
    <text evidence="2">The sequence shown here is derived from an EMBL/GenBank/DDBJ whole genome shotgun (WGS) entry which is preliminary data.</text>
</comment>
<sequence>MAVFSVFVMPDKMEKGKRKKRRAAREAALKAEIPLPFLEGKGPAKADSKPRKPNMAK</sequence>
<organism evidence="2">
    <name type="scientific">Herbaspirillum huttiense subsp. nephrolepidis</name>
    <dbReference type="NCBI Taxonomy" id="3075126"/>
    <lineage>
        <taxon>Bacteria</taxon>
        <taxon>Pseudomonadati</taxon>
        <taxon>Pseudomonadota</taxon>
        <taxon>Betaproteobacteria</taxon>
        <taxon>Burkholderiales</taxon>
        <taxon>Oxalobacteraceae</taxon>
        <taxon>Herbaspirillum</taxon>
    </lineage>
</organism>
<accession>A0AAE4GAT7</accession>
<gene>
    <name evidence="2" type="ORF">RJN63_12015</name>
</gene>
<evidence type="ECO:0000313" key="2">
    <source>
        <dbReference type="EMBL" id="MDT0337559.1"/>
    </source>
</evidence>
<reference evidence="2" key="1">
    <citation type="submission" date="2023-02" db="EMBL/GenBank/DDBJ databases">
        <title>Description of Herbaspirillum huttiense subsp. nephrolepsisexaltata and Herbaspirillum huttiense subsp. lycopersicon.</title>
        <authorList>
            <person name="Poudel M."/>
            <person name="Sharma A."/>
            <person name="Goss E."/>
            <person name="Tapia J.H."/>
            <person name="Harmon C.M."/>
            <person name="Jones J.B."/>
        </authorList>
    </citation>
    <scope>NUCLEOTIDE SEQUENCE</scope>
    <source>
        <strain evidence="2">NC40101</strain>
    </source>
</reference>
<dbReference type="AlphaFoldDB" id="A0AAE4GAT7"/>
<dbReference type="EMBL" id="JAVRAA010000005">
    <property type="protein sequence ID" value="MDT0337559.1"/>
    <property type="molecule type" value="Genomic_DNA"/>
</dbReference>
<evidence type="ECO:0000256" key="1">
    <source>
        <dbReference type="SAM" id="MobiDB-lite"/>
    </source>
</evidence>